<dbReference type="GO" id="GO:0008168">
    <property type="term" value="F:methyltransferase activity"/>
    <property type="evidence" value="ECO:0007669"/>
    <property type="project" value="UniProtKB-KW"/>
</dbReference>
<sequence length="156" mass="17537">MEMTPIGYVNSPRTEPLDDDWDTVTATVTLDAERFTPDALDGLADFSHVEVVYVFDRVEPSTVQTRARHPRGNEDWPKVGIFAQRAKGRPNRIGVSVCRLLAMDGLTLTVHALDAIDGTPVLDLKPYMTEFAPRGEIRQPAWSHELMSGYWRTAPR</sequence>
<dbReference type="PANTHER" id="PTHR12818:SF0">
    <property type="entry name" value="TRNA (ADENINE(37)-N6)-METHYLTRANSFERASE"/>
    <property type="match status" value="1"/>
</dbReference>
<dbReference type="OrthoDB" id="9804309at2"/>
<dbReference type="Pfam" id="PF01980">
    <property type="entry name" value="TrmO_N"/>
    <property type="match status" value="1"/>
</dbReference>
<dbReference type="GO" id="GO:0032259">
    <property type="term" value="P:methylation"/>
    <property type="evidence" value="ECO:0007669"/>
    <property type="project" value="UniProtKB-KW"/>
</dbReference>
<name>A0A1G7JFW7_9ACTN</name>
<protein>
    <submittedName>
        <fullName evidence="4">tRNA-Thr(GGU) m(6)t(6)A37 methyltransferase TsaA</fullName>
    </submittedName>
</protein>
<reference evidence="5" key="1">
    <citation type="submission" date="2016-10" db="EMBL/GenBank/DDBJ databases">
        <authorList>
            <person name="Varghese N."/>
            <person name="Submissions S."/>
        </authorList>
    </citation>
    <scope>NUCLEOTIDE SEQUENCE [LARGE SCALE GENOMIC DNA]</scope>
    <source>
        <strain evidence="5">DSM 44268</strain>
    </source>
</reference>
<evidence type="ECO:0000256" key="2">
    <source>
        <dbReference type="ARBA" id="ARBA00033753"/>
    </source>
</evidence>
<comment type="similarity">
    <text evidence="2">Belongs to the tRNA methyltransferase O family.</text>
</comment>
<dbReference type="InterPro" id="IPR023370">
    <property type="entry name" value="TrmO-like_N"/>
</dbReference>
<dbReference type="RefSeq" id="WP_091764556.1">
    <property type="nucleotide sequence ID" value="NZ_FNBT01000002.1"/>
</dbReference>
<accession>A0A1G7JFW7</accession>
<keyword evidence="5" id="KW-1185">Reference proteome</keyword>
<proteinExistence type="inferred from homology"/>
<keyword evidence="4" id="KW-0489">Methyltransferase</keyword>
<dbReference type="InterPro" id="IPR036414">
    <property type="entry name" value="YaeB_N_sf"/>
</dbReference>
<feature type="domain" description="TsaA-like" evidence="3">
    <location>
        <begin position="3"/>
        <end position="136"/>
    </location>
</feature>
<dbReference type="Proteomes" id="UP000199406">
    <property type="component" value="Unassembled WGS sequence"/>
</dbReference>
<keyword evidence="1" id="KW-0949">S-adenosyl-L-methionine</keyword>
<dbReference type="InterPro" id="IPR040372">
    <property type="entry name" value="YaeB-like"/>
</dbReference>
<evidence type="ECO:0000313" key="4">
    <source>
        <dbReference type="EMBL" id="SDF23783.1"/>
    </source>
</evidence>
<dbReference type="Gene3D" id="2.40.30.70">
    <property type="entry name" value="YaeB-like"/>
    <property type="match status" value="1"/>
</dbReference>
<gene>
    <name evidence="4" type="ORF">SAMN05660662_1487</name>
</gene>
<dbReference type="STRING" id="1550231.SAMN05660662_1487"/>
<dbReference type="EMBL" id="FNBT01000002">
    <property type="protein sequence ID" value="SDF23783.1"/>
    <property type="molecule type" value="Genomic_DNA"/>
</dbReference>
<evidence type="ECO:0000313" key="5">
    <source>
        <dbReference type="Proteomes" id="UP000199406"/>
    </source>
</evidence>
<evidence type="ECO:0000259" key="3">
    <source>
        <dbReference type="PROSITE" id="PS51668"/>
    </source>
</evidence>
<dbReference type="InterPro" id="IPR036413">
    <property type="entry name" value="YaeB-like_sf"/>
</dbReference>
<keyword evidence="4" id="KW-0808">Transferase</keyword>
<dbReference type="AlphaFoldDB" id="A0A1G7JFW7"/>
<organism evidence="4 5">
    <name type="scientific">Blastococcus aurantiacus</name>
    <dbReference type="NCBI Taxonomy" id="1550231"/>
    <lineage>
        <taxon>Bacteria</taxon>
        <taxon>Bacillati</taxon>
        <taxon>Actinomycetota</taxon>
        <taxon>Actinomycetes</taxon>
        <taxon>Geodermatophilales</taxon>
        <taxon>Geodermatophilaceae</taxon>
        <taxon>Blastococcus</taxon>
    </lineage>
</organism>
<dbReference type="SUPFAM" id="SSF118196">
    <property type="entry name" value="YaeB-like"/>
    <property type="match status" value="1"/>
</dbReference>
<evidence type="ECO:0000256" key="1">
    <source>
        <dbReference type="ARBA" id="ARBA00022691"/>
    </source>
</evidence>
<dbReference type="PANTHER" id="PTHR12818">
    <property type="entry name" value="TRNA (ADENINE(37)-N6)-METHYLTRANSFERASE"/>
    <property type="match status" value="1"/>
</dbReference>
<dbReference type="CDD" id="cd09281">
    <property type="entry name" value="UPF0066"/>
    <property type="match status" value="1"/>
</dbReference>
<dbReference type="PROSITE" id="PS51668">
    <property type="entry name" value="TSAA_2"/>
    <property type="match status" value="1"/>
</dbReference>